<sequence>MAAILPSVGGMTELRVVGAREHNLRNVTVALPKHAFTVVTGVSGSGKSSLVFDTIAAESQRQLNETFTTFVRNRLPRYGQPDVDSIENLSAAIVVDQKRLGGGPRSTVGTVTDIYSLMRLLWSRAGRPFAGYSNAFSFNDPQGMCPRCTGLGTARTIVVDELVDRGRSLNEGAIRFPTFQPGGWMWRTFADSGLFDLDKPLADYTPAEWDAFLHGSPDHEGLLPRFERIWLPKDVDSLKGRTREAFERVVTQETCPKCHGARLSPEALASTVAGRSIAECAAMEAEDLLAFVRTLTEPEPVVAGLVAQLERLVSIGLGYLTMDRATSTLSGGESQRVKMVRHLGSSLTDMLYVFDEPSVGLHPDDVTQLVALLKSLRDKGNTVLVVEHDPDVIAAADHVIDLGPGAGQDGGRVVYQGTVAGLADTPTGRYLRHRPRIKETARPAHGFLEIRGATRHNLRGVDADIPLGVLTVVTGVAGSGKSTLVHGFVPDAVSVDQSPIRGSRRSSPATFTGMLDGIRQRFATANGVSPSLFSANSEGACPRCNGLGVIYTDLAFLDPMVSTCEECQGRRFVEDVLRYTYRGHTISEVLDLSARDARGVFPDEPMLDRLVDVGLGYLSLGQPLNTLSGGERQRLKLAVELSRPGRTYVFDEPTTGLHPSDVAGLVGLFDRLVEAGSTVVVIEHNLDVIARADWIVDLGPGAGRHGGRVLFQGPPAELARQPGSKTGRHLARLSGDR</sequence>
<evidence type="ECO:0000256" key="1">
    <source>
        <dbReference type="ARBA" id="ARBA00004496"/>
    </source>
</evidence>
<evidence type="ECO:0000256" key="9">
    <source>
        <dbReference type="ARBA" id="ARBA00023125"/>
    </source>
</evidence>
<keyword evidence="17" id="KW-1185">Reference proteome</keyword>
<dbReference type="Proteomes" id="UP000605897">
    <property type="component" value="Unassembled WGS sequence"/>
</dbReference>
<evidence type="ECO:0000256" key="13">
    <source>
        <dbReference type="ARBA" id="ARBA00042156"/>
    </source>
</evidence>
<keyword evidence="8" id="KW-0267">Excision nuclease</keyword>
<evidence type="ECO:0000313" key="17">
    <source>
        <dbReference type="Proteomes" id="UP000605897"/>
    </source>
</evidence>
<reference evidence="17" key="1">
    <citation type="journal article" date="2019" name="Int. J. Syst. Evol. Microbiol.">
        <title>The Global Catalogue of Microorganisms (GCM) 10K type strain sequencing project: providing services to taxonomists for standard genome sequencing and annotation.</title>
        <authorList>
            <consortium name="The Broad Institute Genomics Platform"/>
            <consortium name="The Broad Institute Genome Sequencing Center for Infectious Disease"/>
            <person name="Wu L."/>
            <person name="Ma J."/>
        </authorList>
    </citation>
    <scope>NUCLEOTIDE SEQUENCE [LARGE SCALE GENOMIC DNA]</scope>
    <source>
        <strain evidence="17">CGMCC 4.7677</strain>
    </source>
</reference>
<evidence type="ECO:0000256" key="7">
    <source>
        <dbReference type="ARBA" id="ARBA00022840"/>
    </source>
</evidence>
<evidence type="ECO:0000259" key="15">
    <source>
        <dbReference type="PROSITE" id="PS50893"/>
    </source>
</evidence>
<evidence type="ECO:0000256" key="11">
    <source>
        <dbReference type="ARBA" id="ARBA00038000"/>
    </source>
</evidence>
<evidence type="ECO:0000256" key="3">
    <source>
        <dbReference type="ARBA" id="ARBA00022737"/>
    </source>
</evidence>
<comment type="subcellular location">
    <subcellularLocation>
        <location evidence="1">Cytoplasm</location>
    </subcellularLocation>
</comment>
<organism evidence="16 17">
    <name type="scientific">Amycolatopsis deserti</name>
    <dbReference type="NCBI Taxonomy" id="185696"/>
    <lineage>
        <taxon>Bacteria</taxon>
        <taxon>Bacillati</taxon>
        <taxon>Actinomycetota</taxon>
        <taxon>Actinomycetes</taxon>
        <taxon>Pseudonocardiales</taxon>
        <taxon>Pseudonocardiaceae</taxon>
        <taxon>Amycolatopsis</taxon>
    </lineage>
</organism>
<keyword evidence="5" id="KW-0227">DNA damage</keyword>
<evidence type="ECO:0000256" key="6">
    <source>
        <dbReference type="ARBA" id="ARBA00022769"/>
    </source>
</evidence>
<protein>
    <recommendedName>
        <fullName evidence="12">UvrABC system protein A</fullName>
    </recommendedName>
    <alternativeName>
        <fullName evidence="13">Excinuclease ABC subunit A</fullName>
    </alternativeName>
</protein>
<dbReference type="EMBL" id="BNAU01000006">
    <property type="protein sequence ID" value="GHF11031.1"/>
    <property type="molecule type" value="Genomic_DNA"/>
</dbReference>
<evidence type="ECO:0000256" key="8">
    <source>
        <dbReference type="ARBA" id="ARBA00022881"/>
    </source>
</evidence>
<evidence type="ECO:0000256" key="10">
    <source>
        <dbReference type="ARBA" id="ARBA00023204"/>
    </source>
</evidence>
<evidence type="ECO:0000256" key="5">
    <source>
        <dbReference type="ARBA" id="ARBA00022763"/>
    </source>
</evidence>
<dbReference type="Gene3D" id="1.10.8.280">
    <property type="entry name" value="ABC transporter ATPase domain-like"/>
    <property type="match status" value="1"/>
</dbReference>
<keyword evidence="6" id="KW-0228">DNA excision</keyword>
<keyword evidence="7" id="KW-0067">ATP-binding</keyword>
<dbReference type="InterPro" id="IPR027417">
    <property type="entry name" value="P-loop_NTPase"/>
</dbReference>
<comment type="similarity">
    <text evidence="11">Belongs to the ABC transporter superfamily. UvrA family.</text>
</comment>
<keyword evidence="10" id="KW-0234">DNA repair</keyword>
<dbReference type="Gene3D" id="3.40.50.300">
    <property type="entry name" value="P-loop containing nucleotide triphosphate hydrolases"/>
    <property type="match status" value="3"/>
</dbReference>
<keyword evidence="3" id="KW-0677">Repeat</keyword>
<dbReference type="InterPro" id="IPR003439">
    <property type="entry name" value="ABC_transporter-like_ATP-bd"/>
</dbReference>
<dbReference type="PROSITE" id="PS50893">
    <property type="entry name" value="ABC_TRANSPORTER_2"/>
    <property type="match status" value="1"/>
</dbReference>
<dbReference type="PANTHER" id="PTHR43152">
    <property type="entry name" value="UVRABC SYSTEM PROTEIN A"/>
    <property type="match status" value="1"/>
</dbReference>
<dbReference type="PANTHER" id="PTHR43152:SF2">
    <property type="entry name" value="DRUG RESISTANCE ABC TRANSPORTER"/>
    <property type="match status" value="1"/>
</dbReference>
<gene>
    <name evidence="16" type="ORF">GCM10017786_50900</name>
</gene>
<feature type="domain" description="ABC transporter" evidence="15">
    <location>
        <begin position="435"/>
        <end position="731"/>
    </location>
</feature>
<keyword evidence="4" id="KW-0547">Nucleotide-binding</keyword>
<evidence type="ECO:0000256" key="4">
    <source>
        <dbReference type="ARBA" id="ARBA00022741"/>
    </source>
</evidence>
<dbReference type="InterPro" id="IPR017871">
    <property type="entry name" value="ABC_transporter-like_CS"/>
</dbReference>
<name>A0ABQ3J9G2_9PSEU</name>
<proteinExistence type="inferred from homology"/>
<evidence type="ECO:0000313" key="16">
    <source>
        <dbReference type="EMBL" id="GHF11031.1"/>
    </source>
</evidence>
<dbReference type="PROSITE" id="PS00211">
    <property type="entry name" value="ABC_TRANSPORTER_1"/>
    <property type="match status" value="1"/>
</dbReference>
<evidence type="ECO:0000256" key="2">
    <source>
        <dbReference type="ARBA" id="ARBA00022490"/>
    </source>
</evidence>
<dbReference type="Gene3D" id="1.20.1580.10">
    <property type="entry name" value="ABC transporter ATPase like domain"/>
    <property type="match status" value="2"/>
</dbReference>
<comment type="caution">
    <text evidence="16">The sequence shown here is derived from an EMBL/GenBank/DDBJ whole genome shotgun (WGS) entry which is preliminary data.</text>
</comment>
<feature type="region of interest" description="Disordered" evidence="14">
    <location>
        <begin position="713"/>
        <end position="737"/>
    </location>
</feature>
<accession>A0ABQ3J9G2</accession>
<keyword evidence="9" id="KW-0238">DNA-binding</keyword>
<dbReference type="CDD" id="cd03270">
    <property type="entry name" value="ABC_UvrA_I"/>
    <property type="match status" value="1"/>
</dbReference>
<keyword evidence="2" id="KW-0963">Cytoplasm</keyword>
<evidence type="ECO:0000256" key="12">
    <source>
        <dbReference type="ARBA" id="ARBA00039316"/>
    </source>
</evidence>
<evidence type="ECO:0000256" key="14">
    <source>
        <dbReference type="SAM" id="MobiDB-lite"/>
    </source>
</evidence>
<dbReference type="SUPFAM" id="SSF52540">
    <property type="entry name" value="P-loop containing nucleoside triphosphate hydrolases"/>
    <property type="match status" value="2"/>
</dbReference>